<comment type="caution">
    <text evidence="1">The sequence shown here is derived from an EMBL/GenBank/DDBJ whole genome shotgun (WGS) entry which is preliminary data.</text>
</comment>
<dbReference type="EMBL" id="VDEP01000472">
    <property type="protein sequence ID" value="KAA1075456.1"/>
    <property type="molecule type" value="Genomic_DNA"/>
</dbReference>
<proteinExistence type="predicted"/>
<dbReference type="AlphaFoldDB" id="A0A5B0MHF4"/>
<organism evidence="1 2">
    <name type="scientific">Puccinia graminis f. sp. tritici</name>
    <dbReference type="NCBI Taxonomy" id="56615"/>
    <lineage>
        <taxon>Eukaryota</taxon>
        <taxon>Fungi</taxon>
        <taxon>Dikarya</taxon>
        <taxon>Basidiomycota</taxon>
        <taxon>Pucciniomycotina</taxon>
        <taxon>Pucciniomycetes</taxon>
        <taxon>Pucciniales</taxon>
        <taxon>Pucciniaceae</taxon>
        <taxon>Puccinia</taxon>
    </lineage>
</organism>
<evidence type="ECO:0000313" key="1">
    <source>
        <dbReference type="EMBL" id="KAA1075456.1"/>
    </source>
</evidence>
<protein>
    <submittedName>
        <fullName evidence="1">Uncharacterized protein</fullName>
    </submittedName>
</protein>
<dbReference type="Proteomes" id="UP000325313">
    <property type="component" value="Unassembled WGS sequence"/>
</dbReference>
<name>A0A5B0MHF4_PUCGR</name>
<accession>A0A5B0MHF4</accession>
<evidence type="ECO:0000313" key="2">
    <source>
        <dbReference type="Proteomes" id="UP000325313"/>
    </source>
</evidence>
<reference evidence="1 2" key="1">
    <citation type="submission" date="2019-05" db="EMBL/GenBank/DDBJ databases">
        <title>Emergence of the Ug99 lineage of the wheat stem rust pathogen through somatic hybridization.</title>
        <authorList>
            <person name="Li F."/>
            <person name="Upadhyaya N.M."/>
            <person name="Sperschneider J."/>
            <person name="Matny O."/>
            <person name="Nguyen-Phuc H."/>
            <person name="Mago R."/>
            <person name="Raley C."/>
            <person name="Miller M.E."/>
            <person name="Silverstein K.A.T."/>
            <person name="Henningsen E."/>
            <person name="Hirsch C.D."/>
            <person name="Visser B."/>
            <person name="Pretorius Z.A."/>
            <person name="Steffenson B.J."/>
            <person name="Schwessinger B."/>
            <person name="Dodds P.N."/>
            <person name="Figueroa M."/>
        </authorList>
    </citation>
    <scope>NUCLEOTIDE SEQUENCE [LARGE SCALE GENOMIC DNA]</scope>
    <source>
        <strain evidence="1 2">Ug99</strain>
    </source>
</reference>
<gene>
    <name evidence="1" type="ORF">PGTUg99_009552</name>
</gene>
<sequence>MGPEKLVTWTGDPRKTTWAEVKSSVLEALGRVDEEVGEELKYTDRMRELKWQAGIPDVKLFARGRPFEINSDYCWDHFIDGMACTTATSKIYLRLVTNRPQGRTAITQGLLKAMHDRQCKPRKELLEELERQLHTEAIHLDGNSGHLDPKVKWAPGGQKFIRMSAAIIHGWGRAILANPTAVTLDIPPVGRAYVWEWGHREGQTQGKKL</sequence>